<feature type="transmembrane region" description="Helical" evidence="1">
    <location>
        <begin position="103"/>
        <end position="128"/>
    </location>
</feature>
<sequence>MMLRIMSVEFLKLRRKLVWLLVLLGPLGVVALQAVNFGLRYDYLTKQYADDLWGGLIDNVSMLMLPTLFIGLTILASMTAGIDHQMNTWKQTLALPVNRASIFAGKFAVTAILLLCSSTLLVPFTLLLGFLLDFGFEELPLADLAMTVYYPFLAIMPFIALQVWLSVVMHNQALPITVGIIGMIAGMFASQFPDWMPWKWPSLINDWDMPLYSVGAGLTLGLIVMLLGMCQFVRKDVR</sequence>
<proteinExistence type="predicted"/>
<keyword evidence="1" id="KW-0812">Transmembrane</keyword>
<evidence type="ECO:0000313" key="3">
    <source>
        <dbReference type="Proteomes" id="UP001229346"/>
    </source>
</evidence>
<keyword evidence="1" id="KW-1133">Transmembrane helix</keyword>
<dbReference type="RefSeq" id="WP_307206825.1">
    <property type="nucleotide sequence ID" value="NZ_JAUSSU010000010.1"/>
</dbReference>
<dbReference type="EMBL" id="JAUSSU010000010">
    <property type="protein sequence ID" value="MDQ0115303.1"/>
    <property type="molecule type" value="Genomic_DNA"/>
</dbReference>
<evidence type="ECO:0008006" key="4">
    <source>
        <dbReference type="Google" id="ProtNLM"/>
    </source>
</evidence>
<evidence type="ECO:0000256" key="1">
    <source>
        <dbReference type="SAM" id="Phobius"/>
    </source>
</evidence>
<dbReference type="PANTHER" id="PTHR37305">
    <property type="entry name" value="INTEGRAL MEMBRANE PROTEIN-RELATED"/>
    <property type="match status" value="1"/>
</dbReference>
<feature type="transmembrane region" description="Helical" evidence="1">
    <location>
        <begin position="60"/>
        <end position="82"/>
    </location>
</feature>
<name>A0ABT9U6Q3_PAEHA</name>
<dbReference type="PANTHER" id="PTHR37305:SF1">
    <property type="entry name" value="MEMBRANE PROTEIN"/>
    <property type="match status" value="1"/>
</dbReference>
<organism evidence="2 3">
    <name type="scientific">Paenibacillus harenae</name>
    <dbReference type="NCBI Taxonomy" id="306543"/>
    <lineage>
        <taxon>Bacteria</taxon>
        <taxon>Bacillati</taxon>
        <taxon>Bacillota</taxon>
        <taxon>Bacilli</taxon>
        <taxon>Bacillales</taxon>
        <taxon>Paenibacillaceae</taxon>
        <taxon>Paenibacillus</taxon>
    </lineage>
</organism>
<keyword evidence="3" id="KW-1185">Reference proteome</keyword>
<dbReference type="CDD" id="cd21809">
    <property type="entry name" value="ABC-2_lan_permease-like"/>
    <property type="match status" value="1"/>
</dbReference>
<keyword evidence="1" id="KW-0472">Membrane</keyword>
<accession>A0ABT9U6Q3</accession>
<gene>
    <name evidence="2" type="ORF">J2T15_004761</name>
</gene>
<reference evidence="2 3" key="1">
    <citation type="submission" date="2023-07" db="EMBL/GenBank/DDBJ databases">
        <title>Sorghum-associated microbial communities from plants grown in Nebraska, USA.</title>
        <authorList>
            <person name="Schachtman D."/>
        </authorList>
    </citation>
    <scope>NUCLEOTIDE SEQUENCE [LARGE SCALE GENOMIC DNA]</scope>
    <source>
        <strain evidence="2 3">CC482</strain>
    </source>
</reference>
<dbReference type="Pfam" id="PF12730">
    <property type="entry name" value="ABC2_membrane_4"/>
    <property type="match status" value="1"/>
</dbReference>
<dbReference type="Proteomes" id="UP001229346">
    <property type="component" value="Unassembled WGS sequence"/>
</dbReference>
<evidence type="ECO:0000313" key="2">
    <source>
        <dbReference type="EMBL" id="MDQ0115303.1"/>
    </source>
</evidence>
<feature type="transmembrane region" description="Helical" evidence="1">
    <location>
        <begin position="174"/>
        <end position="192"/>
    </location>
</feature>
<comment type="caution">
    <text evidence="2">The sequence shown here is derived from an EMBL/GenBank/DDBJ whole genome shotgun (WGS) entry which is preliminary data.</text>
</comment>
<protein>
    <recommendedName>
        <fullName evidence="4">Permease</fullName>
    </recommendedName>
</protein>
<feature type="transmembrane region" description="Helical" evidence="1">
    <location>
        <begin position="212"/>
        <end position="233"/>
    </location>
</feature>
<feature type="transmembrane region" description="Helical" evidence="1">
    <location>
        <begin position="148"/>
        <end position="167"/>
    </location>
</feature>